<evidence type="ECO:0000259" key="2">
    <source>
        <dbReference type="Pfam" id="PF12706"/>
    </source>
</evidence>
<dbReference type="PANTHER" id="PTHR43546">
    <property type="entry name" value="UPF0173 METAL-DEPENDENT HYDROLASE MJ1163-RELATED"/>
    <property type="match status" value="1"/>
</dbReference>
<dbReference type="Gene3D" id="3.60.15.10">
    <property type="entry name" value="Ribonuclease Z/Hydroxyacylglutathione hydrolase-like"/>
    <property type="match status" value="1"/>
</dbReference>
<dbReference type="AlphaFoldDB" id="A0A937F6I6"/>
<evidence type="ECO:0000313" key="4">
    <source>
        <dbReference type="Proteomes" id="UP000659388"/>
    </source>
</evidence>
<organism evidence="3 4">
    <name type="scientific">Fulvivirga sediminis</name>
    <dbReference type="NCBI Taxonomy" id="2803949"/>
    <lineage>
        <taxon>Bacteria</taxon>
        <taxon>Pseudomonadati</taxon>
        <taxon>Bacteroidota</taxon>
        <taxon>Cytophagia</taxon>
        <taxon>Cytophagales</taxon>
        <taxon>Fulvivirgaceae</taxon>
        <taxon>Fulvivirga</taxon>
    </lineage>
</organism>
<evidence type="ECO:0000313" key="3">
    <source>
        <dbReference type="EMBL" id="MBL3655927.1"/>
    </source>
</evidence>
<comment type="caution">
    <text evidence="3">The sequence shown here is derived from an EMBL/GenBank/DDBJ whole genome shotgun (WGS) entry which is preliminary data.</text>
</comment>
<proteinExistence type="predicted"/>
<feature type="domain" description="Metallo-beta-lactamase" evidence="2">
    <location>
        <begin position="23"/>
        <end position="225"/>
    </location>
</feature>
<evidence type="ECO:0000256" key="1">
    <source>
        <dbReference type="ARBA" id="ARBA00022801"/>
    </source>
</evidence>
<dbReference type="Proteomes" id="UP000659388">
    <property type="component" value="Unassembled WGS sequence"/>
</dbReference>
<keyword evidence="1" id="KW-0378">Hydrolase</keyword>
<dbReference type="CDD" id="cd06262">
    <property type="entry name" value="metallo-hydrolase-like_MBL-fold"/>
    <property type="match status" value="1"/>
</dbReference>
<dbReference type="SUPFAM" id="SSF56281">
    <property type="entry name" value="Metallo-hydrolase/oxidoreductase"/>
    <property type="match status" value="1"/>
</dbReference>
<sequence length="262" mass="29662">MSDPIKIQLVRNATLFVHYGGARFLIDPMFADKGAYPGFPGTYRAELRNPLVDLPLPPHTWLKPDLVLLTHLHPDHWDAVAAERLPKETPVYVQNEDDAEKVKADGFSKVNVLEQENQWGEMQIFKTVCQHGSDDLFEVPEMAARMGSVSGYVFKKANEKTIYLIGDTIWIDEVEEALMKHEPDIVIMNTGNAQVNGFGNIIMGQEDVLRVHQLLPKATIIAIHMEAINHCALSRKDLKAFVDQNQLNDYVIIPEDGEEMRF</sequence>
<dbReference type="RefSeq" id="WP_202243599.1">
    <property type="nucleotide sequence ID" value="NZ_JAESIY010000003.1"/>
</dbReference>
<dbReference type="GO" id="GO:0016787">
    <property type="term" value="F:hydrolase activity"/>
    <property type="evidence" value="ECO:0007669"/>
    <property type="project" value="UniProtKB-KW"/>
</dbReference>
<dbReference type="InterPro" id="IPR001279">
    <property type="entry name" value="Metallo-B-lactamas"/>
</dbReference>
<dbReference type="EMBL" id="JAESIY010000003">
    <property type="protein sequence ID" value="MBL3655927.1"/>
    <property type="molecule type" value="Genomic_DNA"/>
</dbReference>
<name>A0A937F6I6_9BACT</name>
<keyword evidence="4" id="KW-1185">Reference proteome</keyword>
<dbReference type="InterPro" id="IPR036866">
    <property type="entry name" value="RibonucZ/Hydroxyglut_hydro"/>
</dbReference>
<gene>
    <name evidence="3" type="ORF">JL102_07280</name>
</gene>
<reference evidence="3" key="1">
    <citation type="submission" date="2021-01" db="EMBL/GenBank/DDBJ databases">
        <title>Fulvivirga kasyanovii gen. nov., sp nov., a novel member of the phylum Bacteroidetes isolated from seawater in a mussel farm.</title>
        <authorList>
            <person name="Zhao L.-H."/>
            <person name="Wang Z.-J."/>
        </authorList>
    </citation>
    <scope>NUCLEOTIDE SEQUENCE</scope>
    <source>
        <strain evidence="3">2943</strain>
    </source>
</reference>
<accession>A0A937F6I6</accession>
<dbReference type="PANTHER" id="PTHR43546:SF9">
    <property type="entry name" value="L-ASCORBATE-6-PHOSPHATE LACTONASE ULAG-RELATED"/>
    <property type="match status" value="1"/>
</dbReference>
<protein>
    <submittedName>
        <fullName evidence="3">MBL fold metallo-hydrolase</fullName>
    </submittedName>
</protein>
<dbReference type="Pfam" id="PF12706">
    <property type="entry name" value="Lactamase_B_2"/>
    <property type="match status" value="1"/>
</dbReference>
<dbReference type="InterPro" id="IPR050114">
    <property type="entry name" value="UPF0173_UPF0282_UlaG_hydrolase"/>
</dbReference>